<reference evidence="1" key="1">
    <citation type="submission" date="2018-05" db="EMBL/GenBank/DDBJ databases">
        <authorList>
            <person name="Lanie J.A."/>
            <person name="Ng W.-L."/>
            <person name="Kazmierczak K.M."/>
            <person name="Andrzejewski T.M."/>
            <person name="Davidsen T.M."/>
            <person name="Wayne K.J."/>
            <person name="Tettelin H."/>
            <person name="Glass J.I."/>
            <person name="Rusch D."/>
            <person name="Podicherti R."/>
            <person name="Tsui H.-C.T."/>
            <person name="Winkler M.E."/>
        </authorList>
    </citation>
    <scope>NUCLEOTIDE SEQUENCE</scope>
</reference>
<accession>A0A383C937</accession>
<dbReference type="AlphaFoldDB" id="A0A383C937"/>
<protein>
    <submittedName>
        <fullName evidence="1">Uncharacterized protein</fullName>
    </submittedName>
</protein>
<gene>
    <name evidence="1" type="ORF">METZ01_LOCUS481535</name>
</gene>
<evidence type="ECO:0000313" key="1">
    <source>
        <dbReference type="EMBL" id="SVE28681.1"/>
    </source>
</evidence>
<sequence>MGRNIKIPNIKSSPPKNTYHLPFIDWQWITLLLQTRNILFCKNIEFAQFTLLLFAVLSDLHIS</sequence>
<dbReference type="EMBL" id="UINC01206855">
    <property type="protein sequence ID" value="SVE28681.1"/>
    <property type="molecule type" value="Genomic_DNA"/>
</dbReference>
<organism evidence="1">
    <name type="scientific">marine metagenome</name>
    <dbReference type="NCBI Taxonomy" id="408172"/>
    <lineage>
        <taxon>unclassified sequences</taxon>
        <taxon>metagenomes</taxon>
        <taxon>ecological metagenomes</taxon>
    </lineage>
</organism>
<name>A0A383C937_9ZZZZ</name>
<proteinExistence type="predicted"/>